<evidence type="ECO:0000259" key="8">
    <source>
        <dbReference type="SMART" id="SM00941"/>
    </source>
</evidence>
<dbReference type="FunFam" id="3.40.1030.10:FF:000003">
    <property type="entry name" value="Pyrimidine-nucleoside phosphorylase"/>
    <property type="match status" value="1"/>
</dbReference>
<dbReference type="OrthoDB" id="9763887at2"/>
<dbReference type="EC" id="2.4.2.4" evidence="3 7"/>
<evidence type="ECO:0000256" key="5">
    <source>
        <dbReference type="ARBA" id="ARBA00022679"/>
    </source>
</evidence>
<dbReference type="Pfam" id="PF00591">
    <property type="entry name" value="Glycos_transf_3"/>
    <property type="match status" value="1"/>
</dbReference>
<dbReference type="GO" id="GO:0009032">
    <property type="term" value="F:thymidine phosphorylase activity"/>
    <property type="evidence" value="ECO:0007669"/>
    <property type="project" value="UniProtKB-UniRule"/>
</dbReference>
<evidence type="ECO:0000256" key="2">
    <source>
        <dbReference type="ARBA" id="ARBA00011738"/>
    </source>
</evidence>
<evidence type="ECO:0000256" key="6">
    <source>
        <dbReference type="ARBA" id="ARBA00048550"/>
    </source>
</evidence>
<dbReference type="Gene3D" id="1.20.970.10">
    <property type="entry name" value="Transferase, Pyrimidine Nucleoside Phosphorylase, Chain C"/>
    <property type="match status" value="1"/>
</dbReference>
<dbReference type="EMBL" id="NWBU01000004">
    <property type="protein sequence ID" value="PTQ13077.1"/>
    <property type="molecule type" value="Genomic_DNA"/>
</dbReference>
<comment type="function">
    <text evidence="7">The enzymes which catalyze the reversible phosphorolysis of pyrimidine nucleosides are involved in the degradation of these compounds and in their utilization as carbon and energy sources, or in the rescue of pyrimidine bases for nucleotide synthesis.</text>
</comment>
<sequence>MSLLESIRRKRDGGRLDAPDIAAFVSRLADGSIEPEQAAALAMAIYLRGMDFAETGALTAAMARSGTILDWAGMLSGPVLDKHSTGGIGDKVSLMLAPIVAACGGYVPMISGRGLGHTGGTLDKLASIPGYDPFPGLDRLRQVVRDVGCAIIGQTDDLAPADRRLYAVRDVTATIESTPLITASILSKKVAAGLDGLVMDIKIGSGAFMATEAEARLLSASILGTAAAMGLPARTLITDMGQTLGTTAGNAVEVGETIRYLKGDRDPRLDEVVLALAAEMLLLGRLDADRDAARARAEAALTSGCAAETFARMVAALGGPTDLIDHPERRLAAAPVILPVFPEVAGHLVAVDGKAIGRTIIGLGGGRTRIADRIDPRVGFTHVAPIGAAVGPDRPLAMIHAATPESAARGLAEFRRACIVGEITPPQNPVVHAPVVHAVVTDF</sequence>
<accession>A0A2T5G1P4</accession>
<dbReference type="InterPro" id="IPR036320">
    <property type="entry name" value="Glycosyl_Trfase_fam3_N_dom_sf"/>
</dbReference>
<comment type="caution">
    <text evidence="9">The sequence shown here is derived from an EMBL/GenBank/DDBJ whole genome shotgun (WGS) entry which is preliminary data.</text>
</comment>
<evidence type="ECO:0000256" key="7">
    <source>
        <dbReference type="HAMAP-Rule" id="MF_01628"/>
    </source>
</evidence>
<keyword evidence="4 7" id="KW-0328">Glycosyltransferase</keyword>
<name>A0A2T5G1P4_9SPHN</name>
<dbReference type="RefSeq" id="WP_107966313.1">
    <property type="nucleotide sequence ID" value="NZ_NWBU01000004.1"/>
</dbReference>
<dbReference type="PANTHER" id="PTHR10515:SF0">
    <property type="entry name" value="THYMIDINE PHOSPHORYLASE"/>
    <property type="match status" value="1"/>
</dbReference>
<dbReference type="GO" id="GO:0005829">
    <property type="term" value="C:cytosol"/>
    <property type="evidence" value="ECO:0007669"/>
    <property type="project" value="TreeGrafter"/>
</dbReference>
<dbReference type="InterPro" id="IPR036566">
    <property type="entry name" value="PYNP-like_C_sf"/>
</dbReference>
<comment type="catalytic activity">
    <reaction evidence="6 7">
        <text>thymidine + phosphate = 2-deoxy-alpha-D-ribose 1-phosphate + thymine</text>
        <dbReference type="Rhea" id="RHEA:16037"/>
        <dbReference type="ChEBI" id="CHEBI:17748"/>
        <dbReference type="ChEBI" id="CHEBI:17821"/>
        <dbReference type="ChEBI" id="CHEBI:43474"/>
        <dbReference type="ChEBI" id="CHEBI:57259"/>
        <dbReference type="EC" id="2.4.2.4"/>
    </reaction>
</comment>
<dbReference type="GO" id="GO:0046104">
    <property type="term" value="P:thymidine metabolic process"/>
    <property type="evidence" value="ECO:0007669"/>
    <property type="project" value="UniProtKB-UniRule"/>
</dbReference>
<dbReference type="SUPFAM" id="SSF52418">
    <property type="entry name" value="Nucleoside phosphorylase/phosphoribosyltransferase catalytic domain"/>
    <property type="match status" value="1"/>
</dbReference>
<dbReference type="InterPro" id="IPR018090">
    <property type="entry name" value="Pyrmidine_PPas_bac/euk"/>
</dbReference>
<dbReference type="InterPro" id="IPR000312">
    <property type="entry name" value="Glycosyl_Trfase_fam3"/>
</dbReference>
<evidence type="ECO:0000256" key="4">
    <source>
        <dbReference type="ARBA" id="ARBA00022676"/>
    </source>
</evidence>
<evidence type="ECO:0000313" key="10">
    <source>
        <dbReference type="Proteomes" id="UP000244162"/>
    </source>
</evidence>
<dbReference type="GO" id="GO:0004645">
    <property type="term" value="F:1,4-alpha-oligoglucan phosphorylase activity"/>
    <property type="evidence" value="ECO:0007669"/>
    <property type="project" value="InterPro"/>
</dbReference>
<dbReference type="NCBIfam" id="NF004490">
    <property type="entry name" value="PRK05820.1"/>
    <property type="match status" value="1"/>
</dbReference>
<dbReference type="Pfam" id="PF07831">
    <property type="entry name" value="PYNP_C"/>
    <property type="match status" value="1"/>
</dbReference>
<evidence type="ECO:0000256" key="3">
    <source>
        <dbReference type="ARBA" id="ARBA00011892"/>
    </source>
</evidence>
<keyword evidence="5 7" id="KW-0808">Transferase</keyword>
<dbReference type="NCBIfam" id="TIGR02643">
    <property type="entry name" value="T_phosphoryl"/>
    <property type="match status" value="1"/>
</dbReference>
<organism evidence="9 10">
    <name type="scientific">Sphingomonas oleivorans</name>
    <dbReference type="NCBI Taxonomy" id="1735121"/>
    <lineage>
        <taxon>Bacteria</taxon>
        <taxon>Pseudomonadati</taxon>
        <taxon>Pseudomonadota</taxon>
        <taxon>Alphaproteobacteria</taxon>
        <taxon>Sphingomonadales</taxon>
        <taxon>Sphingomonadaceae</taxon>
        <taxon>Sphingomonas</taxon>
    </lineage>
</organism>
<dbReference type="Pfam" id="PF02885">
    <property type="entry name" value="Glycos_trans_3N"/>
    <property type="match status" value="1"/>
</dbReference>
<dbReference type="SUPFAM" id="SSF54680">
    <property type="entry name" value="Pyrimidine nucleoside phosphorylase C-terminal domain"/>
    <property type="match status" value="1"/>
</dbReference>
<evidence type="ECO:0000313" key="9">
    <source>
        <dbReference type="EMBL" id="PTQ13077.1"/>
    </source>
</evidence>
<comment type="similarity">
    <text evidence="1 7">Belongs to the thymidine/pyrimidine-nucleoside phosphorylase family.</text>
</comment>
<dbReference type="PIRSF" id="PIRSF000478">
    <property type="entry name" value="TP_PyNP"/>
    <property type="match status" value="1"/>
</dbReference>
<dbReference type="HAMAP" id="MF_01628">
    <property type="entry name" value="Thymid_phosp"/>
    <property type="match status" value="1"/>
</dbReference>
<dbReference type="SUPFAM" id="SSF47648">
    <property type="entry name" value="Nucleoside phosphorylase/phosphoribosyltransferase N-terminal domain"/>
    <property type="match status" value="1"/>
</dbReference>
<dbReference type="InterPro" id="IPR013102">
    <property type="entry name" value="PYNP_C"/>
</dbReference>
<dbReference type="NCBIfam" id="TIGR02644">
    <property type="entry name" value="Y_phosphoryl"/>
    <property type="match status" value="1"/>
</dbReference>
<dbReference type="PANTHER" id="PTHR10515">
    <property type="entry name" value="THYMIDINE PHOSPHORYLASE"/>
    <property type="match status" value="1"/>
</dbReference>
<feature type="domain" description="Pyrimidine nucleoside phosphorylase C-terminal" evidence="8">
    <location>
        <begin position="347"/>
        <end position="421"/>
    </location>
</feature>
<comment type="subunit">
    <text evidence="2 7">Homodimer.</text>
</comment>
<gene>
    <name evidence="7 9" type="primary">deoA</name>
    <name evidence="9" type="ORF">CLG96_02765</name>
</gene>
<dbReference type="InterPro" id="IPR017459">
    <property type="entry name" value="Glycosyl_Trfase_fam3_N_dom"/>
</dbReference>
<protein>
    <recommendedName>
        <fullName evidence="3 7">Thymidine phosphorylase</fullName>
        <ecNumber evidence="3 7">2.4.2.4</ecNumber>
    </recommendedName>
    <alternativeName>
        <fullName evidence="7">TdRPase</fullName>
    </alternativeName>
</protein>
<dbReference type="Gene3D" id="3.90.1170.30">
    <property type="entry name" value="Pyrimidine nucleoside phosphorylase-like, C-terminal domain"/>
    <property type="match status" value="1"/>
</dbReference>
<dbReference type="UniPathway" id="UPA00578">
    <property type="reaction ID" value="UER00638"/>
</dbReference>
<dbReference type="InterPro" id="IPR000053">
    <property type="entry name" value="Thymidine/pyrmidine_PPase"/>
</dbReference>
<dbReference type="GO" id="GO:0006206">
    <property type="term" value="P:pyrimidine nucleobase metabolic process"/>
    <property type="evidence" value="ECO:0007669"/>
    <property type="project" value="InterPro"/>
</dbReference>
<dbReference type="AlphaFoldDB" id="A0A2T5G1P4"/>
<dbReference type="Proteomes" id="UP000244162">
    <property type="component" value="Unassembled WGS sequence"/>
</dbReference>
<dbReference type="InterPro" id="IPR035902">
    <property type="entry name" value="Nuc_phospho_transferase"/>
</dbReference>
<keyword evidence="10" id="KW-1185">Reference proteome</keyword>
<reference evidence="9 10" key="1">
    <citation type="submission" date="2017-09" db="EMBL/GenBank/DDBJ databases">
        <title>Sphingomonas panjinensis sp.nov., isolated from oil-contaminated soil.</title>
        <authorList>
            <person name="Wang L."/>
            <person name="Chen L."/>
        </authorList>
    </citation>
    <scope>NUCLEOTIDE SEQUENCE [LARGE SCALE GENOMIC DNA]</scope>
    <source>
        <strain evidence="9 10">FW-11</strain>
    </source>
</reference>
<dbReference type="SMART" id="SM00941">
    <property type="entry name" value="PYNP_C"/>
    <property type="match status" value="1"/>
</dbReference>
<proteinExistence type="inferred from homology"/>
<dbReference type="InterPro" id="IPR013465">
    <property type="entry name" value="Thymidine_Pase"/>
</dbReference>
<evidence type="ECO:0000256" key="1">
    <source>
        <dbReference type="ARBA" id="ARBA00006915"/>
    </source>
</evidence>
<comment type="pathway">
    <text evidence="7">Pyrimidine metabolism; dTMP biosynthesis via salvage pathway; dTMP from thymine: step 1/2.</text>
</comment>
<dbReference type="Gene3D" id="3.40.1030.10">
    <property type="entry name" value="Nucleoside phosphorylase/phosphoribosyltransferase catalytic domain"/>
    <property type="match status" value="1"/>
</dbReference>